<comment type="caution">
    <text evidence="2">The sequence shown here is derived from an EMBL/GenBank/DDBJ whole genome shotgun (WGS) entry which is preliminary data.</text>
</comment>
<organism evidence="2 3">
    <name type="scientific">Streptomyces caelestis</name>
    <dbReference type="NCBI Taxonomy" id="36816"/>
    <lineage>
        <taxon>Bacteria</taxon>
        <taxon>Bacillati</taxon>
        <taxon>Actinomycetota</taxon>
        <taxon>Actinomycetes</taxon>
        <taxon>Kitasatosporales</taxon>
        <taxon>Streptomycetaceae</taxon>
        <taxon>Streptomyces</taxon>
    </lineage>
</organism>
<feature type="compositionally biased region" description="Low complexity" evidence="1">
    <location>
        <begin position="1"/>
        <end position="10"/>
    </location>
</feature>
<name>A0A7W9LQA5_9ACTN</name>
<reference evidence="2 3" key="1">
    <citation type="submission" date="2020-08" db="EMBL/GenBank/DDBJ databases">
        <title>Sequencing the genomes of 1000 actinobacteria strains.</title>
        <authorList>
            <person name="Klenk H.-P."/>
        </authorList>
    </citation>
    <scope>NUCLEOTIDE SEQUENCE [LARGE SCALE GENOMIC DNA]</scope>
    <source>
        <strain evidence="2 3">DSM 40084</strain>
    </source>
</reference>
<evidence type="ECO:0000256" key="1">
    <source>
        <dbReference type="SAM" id="MobiDB-lite"/>
    </source>
</evidence>
<dbReference type="RefSeq" id="WP_184979646.1">
    <property type="nucleotide sequence ID" value="NZ_JACHNE010000001.1"/>
</dbReference>
<dbReference type="EMBL" id="JACHNE010000001">
    <property type="protein sequence ID" value="MBB5792161.1"/>
    <property type="molecule type" value="Genomic_DNA"/>
</dbReference>
<accession>A0A7W9LQA5</accession>
<sequence length="83" mass="8932">MAEPTTTGTTRSRYVTPQSDDPTPDLHRDGARARAEDVPQDVVFGLAADLGVGADEGVEQIAPRSDRTVIVQQKQGNWRGVSL</sequence>
<proteinExistence type="predicted"/>
<feature type="compositionally biased region" description="Polar residues" evidence="1">
    <location>
        <begin position="11"/>
        <end position="21"/>
    </location>
</feature>
<gene>
    <name evidence="2" type="ORF">HDA41_000125</name>
</gene>
<dbReference type="AlphaFoldDB" id="A0A7W9LQA5"/>
<dbReference type="Proteomes" id="UP000590647">
    <property type="component" value="Unassembled WGS sequence"/>
</dbReference>
<protein>
    <submittedName>
        <fullName evidence="2">Uncharacterized protein</fullName>
    </submittedName>
</protein>
<evidence type="ECO:0000313" key="3">
    <source>
        <dbReference type="Proteomes" id="UP000590647"/>
    </source>
</evidence>
<feature type="compositionally biased region" description="Basic and acidic residues" evidence="1">
    <location>
        <begin position="24"/>
        <end position="37"/>
    </location>
</feature>
<feature type="region of interest" description="Disordered" evidence="1">
    <location>
        <begin position="1"/>
        <end position="37"/>
    </location>
</feature>
<keyword evidence="3" id="KW-1185">Reference proteome</keyword>
<evidence type="ECO:0000313" key="2">
    <source>
        <dbReference type="EMBL" id="MBB5792161.1"/>
    </source>
</evidence>